<keyword evidence="1" id="KW-0732">Signal</keyword>
<dbReference type="GO" id="GO:0043176">
    <property type="term" value="F:amine binding"/>
    <property type="evidence" value="ECO:0007669"/>
    <property type="project" value="InterPro"/>
</dbReference>
<dbReference type="InterPro" id="IPR012674">
    <property type="entry name" value="Calycin"/>
</dbReference>
<dbReference type="SUPFAM" id="SSF50814">
    <property type="entry name" value="Lipocalins"/>
    <property type="match status" value="1"/>
</dbReference>
<reference evidence="2" key="1">
    <citation type="journal article" date="2015" name="Sci. Rep.">
        <title>Tissue- and time-dependent transcription in Ixodes ricinus salivary glands and midguts when blood feeding on the vertebrate host.</title>
        <authorList>
            <person name="Kotsyfakis M."/>
            <person name="Schwarz A."/>
            <person name="Erhart J."/>
            <person name="Ribeiro J.M."/>
        </authorList>
    </citation>
    <scope>NUCLEOTIDE SEQUENCE</scope>
    <source>
        <tissue evidence="2">Salivary gland and midgut</tissue>
    </source>
</reference>
<dbReference type="Gene3D" id="2.40.128.20">
    <property type="match status" value="1"/>
</dbReference>
<dbReference type="InterPro" id="IPR002970">
    <property type="entry name" value="Tick_his-bd"/>
</dbReference>
<evidence type="ECO:0000256" key="1">
    <source>
        <dbReference type="SAM" id="SignalP"/>
    </source>
</evidence>
<evidence type="ECO:0000313" key="2">
    <source>
        <dbReference type="EMBL" id="JAB69882.1"/>
    </source>
</evidence>
<dbReference type="Pfam" id="PF02098">
    <property type="entry name" value="His_binding"/>
    <property type="match status" value="1"/>
</dbReference>
<protein>
    <submittedName>
        <fullName evidence="2">Putative lipocal-1 1</fullName>
    </submittedName>
</protein>
<dbReference type="GO" id="GO:0030682">
    <property type="term" value="P:symbiont-mediated perturbation of host defenses"/>
    <property type="evidence" value="ECO:0007669"/>
    <property type="project" value="InterPro"/>
</dbReference>
<dbReference type="AlphaFoldDB" id="V5H6E0"/>
<accession>V5H6E0</accession>
<feature type="signal peptide" evidence="1">
    <location>
        <begin position="1"/>
        <end position="19"/>
    </location>
</feature>
<organism evidence="2">
    <name type="scientific">Ixodes ricinus</name>
    <name type="common">Common tick</name>
    <name type="synonym">Acarus ricinus</name>
    <dbReference type="NCBI Taxonomy" id="34613"/>
    <lineage>
        <taxon>Eukaryota</taxon>
        <taxon>Metazoa</taxon>
        <taxon>Ecdysozoa</taxon>
        <taxon>Arthropoda</taxon>
        <taxon>Chelicerata</taxon>
        <taxon>Arachnida</taxon>
        <taxon>Acari</taxon>
        <taxon>Parasitiformes</taxon>
        <taxon>Ixodida</taxon>
        <taxon>Ixodoidea</taxon>
        <taxon>Ixodidae</taxon>
        <taxon>Ixodinae</taxon>
        <taxon>Ixodes</taxon>
    </lineage>
</organism>
<name>V5H6E0_IXORI</name>
<proteinExistence type="evidence at transcript level"/>
<sequence>MIFALFAVAALLVHHSTYATTPYPEQNPAFQEYQNQSPYFPLEETWYMAYRNYETDPFFGGTAKCVRVRETDPGQNGAYPVIVEYDPSFSSNITVTLSLSPEYTLKNVLNFHPQGQDISVPAYTVYKDVKKCDILRLTYAGDGACAILVPKSQLGNHAVCCDFIFDLLCGTHEKYMVYDPSCP</sequence>
<dbReference type="EMBL" id="GANP01014586">
    <property type="protein sequence ID" value="JAB69882.1"/>
    <property type="molecule type" value="mRNA"/>
</dbReference>
<feature type="chain" id="PRO_5004737734" evidence="1">
    <location>
        <begin position="20"/>
        <end position="183"/>
    </location>
</feature>